<evidence type="ECO:0000313" key="3">
    <source>
        <dbReference type="EMBL" id="MFD2569701.1"/>
    </source>
</evidence>
<organism evidence="3 4">
    <name type="scientific">Spirosoma soli</name>
    <dbReference type="NCBI Taxonomy" id="1770529"/>
    <lineage>
        <taxon>Bacteria</taxon>
        <taxon>Pseudomonadati</taxon>
        <taxon>Bacteroidota</taxon>
        <taxon>Cytophagia</taxon>
        <taxon>Cytophagales</taxon>
        <taxon>Cytophagaceae</taxon>
        <taxon>Spirosoma</taxon>
    </lineage>
</organism>
<gene>
    <name evidence="3" type="ORF">ACFSUS_03595</name>
</gene>
<dbReference type="RefSeq" id="WP_381519216.1">
    <property type="nucleotide sequence ID" value="NZ_JBHULN010000002.1"/>
</dbReference>
<accession>A0ABW5LZI8</accession>
<keyword evidence="4" id="KW-1185">Reference proteome</keyword>
<evidence type="ECO:0000256" key="2">
    <source>
        <dbReference type="SAM" id="SignalP"/>
    </source>
</evidence>
<dbReference type="EMBL" id="JBHULN010000002">
    <property type="protein sequence ID" value="MFD2569701.1"/>
    <property type="molecule type" value="Genomic_DNA"/>
</dbReference>
<comment type="caution">
    <text evidence="3">The sequence shown here is derived from an EMBL/GenBank/DDBJ whole genome shotgun (WGS) entry which is preliminary data.</text>
</comment>
<sequence>MKKMTRNTAKQLRSWLLTGLLISSSVMFWNCSGSNKNESGSEAGSTTTADSTEMGRQGDTLNSSSMDAPQQAPPDSASARGAVVPAEVEVKTKKQ</sequence>
<name>A0ABW5LZI8_9BACT</name>
<proteinExistence type="predicted"/>
<feature type="signal peptide" evidence="2">
    <location>
        <begin position="1"/>
        <end position="28"/>
    </location>
</feature>
<reference evidence="4" key="1">
    <citation type="journal article" date="2019" name="Int. J. Syst. Evol. Microbiol.">
        <title>The Global Catalogue of Microorganisms (GCM) 10K type strain sequencing project: providing services to taxonomists for standard genome sequencing and annotation.</title>
        <authorList>
            <consortium name="The Broad Institute Genomics Platform"/>
            <consortium name="The Broad Institute Genome Sequencing Center for Infectious Disease"/>
            <person name="Wu L."/>
            <person name="Ma J."/>
        </authorList>
    </citation>
    <scope>NUCLEOTIDE SEQUENCE [LARGE SCALE GENOMIC DNA]</scope>
    <source>
        <strain evidence="4">KCTC 42805</strain>
    </source>
</reference>
<feature type="compositionally biased region" description="Low complexity" evidence="1">
    <location>
        <begin position="67"/>
        <end position="79"/>
    </location>
</feature>
<evidence type="ECO:0000256" key="1">
    <source>
        <dbReference type="SAM" id="MobiDB-lite"/>
    </source>
</evidence>
<keyword evidence="2" id="KW-0732">Signal</keyword>
<protein>
    <submittedName>
        <fullName evidence="3">Uncharacterized protein</fullName>
    </submittedName>
</protein>
<dbReference type="Proteomes" id="UP001597469">
    <property type="component" value="Unassembled WGS sequence"/>
</dbReference>
<feature type="compositionally biased region" description="Polar residues" evidence="1">
    <location>
        <begin position="32"/>
        <end position="51"/>
    </location>
</feature>
<feature type="region of interest" description="Disordered" evidence="1">
    <location>
        <begin position="32"/>
        <end position="95"/>
    </location>
</feature>
<feature type="chain" id="PRO_5046873607" evidence="2">
    <location>
        <begin position="29"/>
        <end position="95"/>
    </location>
</feature>
<evidence type="ECO:0000313" key="4">
    <source>
        <dbReference type="Proteomes" id="UP001597469"/>
    </source>
</evidence>